<evidence type="ECO:0000313" key="2">
    <source>
        <dbReference type="EMBL" id="SLJ96431.1"/>
    </source>
</evidence>
<dbReference type="InterPro" id="IPR011008">
    <property type="entry name" value="Dimeric_a/b-barrel"/>
</dbReference>
<proteinExistence type="predicted"/>
<organism evidence="2 3">
    <name type="scientific">Novosphingobium mathurense</name>
    <dbReference type="NCBI Taxonomy" id="428990"/>
    <lineage>
        <taxon>Bacteria</taxon>
        <taxon>Pseudomonadati</taxon>
        <taxon>Pseudomonadota</taxon>
        <taxon>Alphaproteobacteria</taxon>
        <taxon>Sphingomonadales</taxon>
        <taxon>Sphingomonadaceae</taxon>
        <taxon>Novosphingobium</taxon>
    </lineage>
</organism>
<dbReference type="Pfam" id="PF03992">
    <property type="entry name" value="ABM"/>
    <property type="match status" value="1"/>
</dbReference>
<dbReference type="GO" id="GO:0004497">
    <property type="term" value="F:monooxygenase activity"/>
    <property type="evidence" value="ECO:0007669"/>
    <property type="project" value="UniProtKB-KW"/>
</dbReference>
<evidence type="ECO:0000313" key="3">
    <source>
        <dbReference type="Proteomes" id="UP000190989"/>
    </source>
</evidence>
<dbReference type="STRING" id="428990.SAMN06295987_102668"/>
<evidence type="ECO:0000259" key="1">
    <source>
        <dbReference type="PROSITE" id="PS51725"/>
    </source>
</evidence>
<dbReference type="Proteomes" id="UP000190989">
    <property type="component" value="Unassembled WGS sequence"/>
</dbReference>
<keyword evidence="2" id="KW-0503">Monooxygenase</keyword>
<keyword evidence="2" id="KW-0560">Oxidoreductase</keyword>
<dbReference type="Gene3D" id="3.30.70.100">
    <property type="match status" value="1"/>
</dbReference>
<dbReference type="RefSeq" id="WP_079730209.1">
    <property type="nucleotide sequence ID" value="NZ_FVZE01000002.1"/>
</dbReference>
<protein>
    <submittedName>
        <fullName evidence="2">Quinol monooxygenase YgiN</fullName>
    </submittedName>
</protein>
<feature type="domain" description="ABM" evidence="1">
    <location>
        <begin position="3"/>
        <end position="92"/>
    </location>
</feature>
<dbReference type="SUPFAM" id="SSF54909">
    <property type="entry name" value="Dimeric alpha+beta barrel"/>
    <property type="match status" value="1"/>
</dbReference>
<reference evidence="3" key="1">
    <citation type="submission" date="2017-02" db="EMBL/GenBank/DDBJ databases">
        <authorList>
            <person name="Varghese N."/>
            <person name="Submissions S."/>
        </authorList>
    </citation>
    <scope>NUCLEOTIDE SEQUENCE [LARGE SCALE GENOMIC DNA]</scope>
    <source>
        <strain evidence="3">SM117</strain>
    </source>
</reference>
<sequence>MRIIVAGWLRFDGGDVCAQVVRGGAQLIAESRSEQGCIAYNWSVDPLEDGLMHVYEEWESERDLLLHFKHSSYLEMRRHLESFRLSAFDIKLYSVAGTEPVYTETGEPRSTLFGVSLD</sequence>
<dbReference type="AlphaFoldDB" id="A0A1U6HL52"/>
<name>A0A1U6HL52_9SPHN</name>
<dbReference type="InterPro" id="IPR007138">
    <property type="entry name" value="ABM_dom"/>
</dbReference>
<gene>
    <name evidence="2" type="ORF">SAMN06295987_102668</name>
</gene>
<keyword evidence="3" id="KW-1185">Reference proteome</keyword>
<accession>A0A1U6HL52</accession>
<dbReference type="EMBL" id="FVZE01000002">
    <property type="protein sequence ID" value="SLJ96431.1"/>
    <property type="molecule type" value="Genomic_DNA"/>
</dbReference>
<dbReference type="PROSITE" id="PS51725">
    <property type="entry name" value="ABM"/>
    <property type="match status" value="1"/>
</dbReference>